<organism evidence="1 2">
    <name type="scientific">Corynebacterium nuruki</name>
    <dbReference type="NCBI Taxonomy" id="1032851"/>
    <lineage>
        <taxon>Bacteria</taxon>
        <taxon>Bacillati</taxon>
        <taxon>Actinomycetota</taxon>
        <taxon>Actinomycetes</taxon>
        <taxon>Mycobacteriales</taxon>
        <taxon>Corynebacteriaceae</taxon>
        <taxon>Corynebacterium</taxon>
    </lineage>
</organism>
<evidence type="ECO:0000313" key="1">
    <source>
        <dbReference type="EMBL" id="HCT14775.1"/>
    </source>
</evidence>
<dbReference type="GO" id="GO:0016853">
    <property type="term" value="F:isomerase activity"/>
    <property type="evidence" value="ECO:0007669"/>
    <property type="project" value="InterPro"/>
</dbReference>
<dbReference type="STRING" id="863239.GCA_000213935_00440"/>
<dbReference type="AlphaFoldDB" id="A0A3D4T0C5"/>
<gene>
    <name evidence="1" type="ORF">DIW82_08315</name>
</gene>
<evidence type="ECO:0008006" key="3">
    <source>
        <dbReference type="Google" id="ProtNLM"/>
    </source>
</evidence>
<dbReference type="GO" id="GO:0030246">
    <property type="term" value="F:carbohydrate binding"/>
    <property type="evidence" value="ECO:0007669"/>
    <property type="project" value="InterPro"/>
</dbReference>
<dbReference type="Pfam" id="PF01263">
    <property type="entry name" value="Aldose_epim"/>
    <property type="match status" value="1"/>
</dbReference>
<sequence>MSGAVVTLATAACAATVDLRGGGIAQLTWRGRDLLESYPHPGGPDPAPLHANTVLAPWPNRTRDARFSFDGHSHRLTVTEPARNTALHGFVAGRRWTVSSARADAATLTLAPGPQPGWPWDLRFTVTYRLTDDGLAAGLTVYNAAGQTAPAACGVHLYPSALGAATDDCTLVVPDHRLVPLDDRGLPAGPESADRGVLPARANPLRGRLLDHCLHVPGQGGADIRLTGPDGGGVALRTSTGLRWLQVFTADRRCGMPFPGRPDGRAVAVEPMTAPPDALNSGTGLARLPPGGELHCSWTVTAIPPVP</sequence>
<dbReference type="EMBL" id="DQID01000214">
    <property type="protein sequence ID" value="HCT14775.1"/>
    <property type="molecule type" value="Genomic_DNA"/>
</dbReference>
<name>A0A3D4T0C5_9CORY</name>
<dbReference type="InterPro" id="IPR008183">
    <property type="entry name" value="Aldose_1/G6P_1-epimerase"/>
</dbReference>
<evidence type="ECO:0000313" key="2">
    <source>
        <dbReference type="Proteomes" id="UP000261739"/>
    </source>
</evidence>
<protein>
    <recommendedName>
        <fullName evidence="3">Aldose epimerase</fullName>
    </recommendedName>
</protein>
<reference evidence="1 2" key="1">
    <citation type="journal article" date="2018" name="Nat. Biotechnol.">
        <title>A standardized bacterial taxonomy based on genome phylogeny substantially revises the tree of life.</title>
        <authorList>
            <person name="Parks D.H."/>
            <person name="Chuvochina M."/>
            <person name="Waite D.W."/>
            <person name="Rinke C."/>
            <person name="Skarshewski A."/>
            <person name="Chaumeil P.A."/>
            <person name="Hugenholtz P."/>
        </authorList>
    </citation>
    <scope>NUCLEOTIDE SEQUENCE [LARGE SCALE GENOMIC DNA]</scope>
    <source>
        <strain evidence="1">UBA11247</strain>
    </source>
</reference>
<accession>A0A3D4T0C5</accession>
<dbReference type="GO" id="GO:0005975">
    <property type="term" value="P:carbohydrate metabolic process"/>
    <property type="evidence" value="ECO:0007669"/>
    <property type="project" value="InterPro"/>
</dbReference>
<dbReference type="SUPFAM" id="SSF74650">
    <property type="entry name" value="Galactose mutarotase-like"/>
    <property type="match status" value="1"/>
</dbReference>
<proteinExistence type="predicted"/>
<dbReference type="Proteomes" id="UP000261739">
    <property type="component" value="Unassembled WGS sequence"/>
</dbReference>
<comment type="caution">
    <text evidence="1">The sequence shown here is derived from an EMBL/GenBank/DDBJ whole genome shotgun (WGS) entry which is preliminary data.</text>
</comment>
<dbReference type="Gene3D" id="2.70.98.10">
    <property type="match status" value="1"/>
</dbReference>
<dbReference type="InterPro" id="IPR014718">
    <property type="entry name" value="GH-type_carb-bd"/>
</dbReference>
<dbReference type="InterPro" id="IPR011013">
    <property type="entry name" value="Gal_mutarotase_sf_dom"/>
</dbReference>